<protein>
    <submittedName>
        <fullName evidence="2">Uncharacterized protein</fullName>
    </submittedName>
</protein>
<dbReference type="EMBL" id="JAZHXJ010003333">
    <property type="protein sequence ID" value="KAL1835239.1"/>
    <property type="molecule type" value="Genomic_DNA"/>
</dbReference>
<evidence type="ECO:0000313" key="2">
    <source>
        <dbReference type="EMBL" id="KAL1835239.1"/>
    </source>
</evidence>
<dbReference type="Proteomes" id="UP001586593">
    <property type="component" value="Unassembled WGS sequence"/>
</dbReference>
<feature type="compositionally biased region" description="Basic and acidic residues" evidence="1">
    <location>
        <begin position="1"/>
        <end position="16"/>
    </location>
</feature>
<keyword evidence="3" id="KW-1185">Reference proteome</keyword>
<sequence>MDFLREPQVAHHESNTPKEGSLLSDSPPFPVFVAEAPSHSSHTPSLAPSLCLVASPSITPALLEPEAAARLRRCLCSRPTGRPAKHRCLEGVRRILSARPRDL</sequence>
<gene>
    <name evidence="2" type="ORF">VTK73DRAFT_5949</name>
</gene>
<reference evidence="2 3" key="1">
    <citation type="journal article" date="2024" name="Commun. Biol.">
        <title>Comparative genomic analysis of thermophilic fungi reveals convergent evolutionary adaptations and gene losses.</title>
        <authorList>
            <person name="Steindorff A.S."/>
            <person name="Aguilar-Pontes M.V."/>
            <person name="Robinson A.J."/>
            <person name="Andreopoulos B."/>
            <person name="LaButti K."/>
            <person name="Kuo A."/>
            <person name="Mondo S."/>
            <person name="Riley R."/>
            <person name="Otillar R."/>
            <person name="Haridas S."/>
            <person name="Lipzen A."/>
            <person name="Grimwood J."/>
            <person name="Schmutz J."/>
            <person name="Clum A."/>
            <person name="Reid I.D."/>
            <person name="Moisan M.C."/>
            <person name="Butler G."/>
            <person name="Nguyen T.T.M."/>
            <person name="Dewar K."/>
            <person name="Conant G."/>
            <person name="Drula E."/>
            <person name="Henrissat B."/>
            <person name="Hansel C."/>
            <person name="Singer S."/>
            <person name="Hutchinson M.I."/>
            <person name="de Vries R.P."/>
            <person name="Natvig D.O."/>
            <person name="Powell A.J."/>
            <person name="Tsang A."/>
            <person name="Grigoriev I.V."/>
        </authorList>
    </citation>
    <scope>NUCLEOTIDE SEQUENCE [LARGE SCALE GENOMIC DNA]</scope>
    <source>
        <strain evidence="2 3">ATCC 24622</strain>
    </source>
</reference>
<evidence type="ECO:0000256" key="1">
    <source>
        <dbReference type="SAM" id="MobiDB-lite"/>
    </source>
</evidence>
<name>A0ABR3V0H3_9PEZI</name>
<accession>A0ABR3V0H3</accession>
<comment type="caution">
    <text evidence="2">The sequence shown here is derived from an EMBL/GenBank/DDBJ whole genome shotgun (WGS) entry which is preliminary data.</text>
</comment>
<feature type="region of interest" description="Disordered" evidence="1">
    <location>
        <begin position="1"/>
        <end position="27"/>
    </location>
</feature>
<evidence type="ECO:0000313" key="3">
    <source>
        <dbReference type="Proteomes" id="UP001586593"/>
    </source>
</evidence>
<organism evidence="2 3">
    <name type="scientific">Phialemonium thermophilum</name>
    <dbReference type="NCBI Taxonomy" id="223376"/>
    <lineage>
        <taxon>Eukaryota</taxon>
        <taxon>Fungi</taxon>
        <taxon>Dikarya</taxon>
        <taxon>Ascomycota</taxon>
        <taxon>Pezizomycotina</taxon>
        <taxon>Sordariomycetes</taxon>
        <taxon>Sordariomycetidae</taxon>
        <taxon>Cephalothecales</taxon>
        <taxon>Cephalothecaceae</taxon>
        <taxon>Phialemonium</taxon>
    </lineage>
</organism>
<proteinExistence type="predicted"/>